<dbReference type="SUPFAM" id="SSF53474">
    <property type="entry name" value="alpha/beta-Hydrolases"/>
    <property type="match status" value="1"/>
</dbReference>
<keyword evidence="2 6" id="KW-0378">Hydrolase</keyword>
<feature type="compositionally biased region" description="Basic and acidic residues" evidence="4">
    <location>
        <begin position="519"/>
        <end position="529"/>
    </location>
</feature>
<dbReference type="InterPro" id="IPR029058">
    <property type="entry name" value="AB_hydrolase_fold"/>
</dbReference>
<feature type="region of interest" description="Disordered" evidence="4">
    <location>
        <begin position="519"/>
        <end position="541"/>
    </location>
</feature>
<feature type="active site" evidence="3">
    <location>
        <position position="267"/>
    </location>
</feature>
<reference evidence="6" key="2">
    <citation type="submission" date="2023-06" db="EMBL/GenBank/DDBJ databases">
        <authorList>
            <consortium name="Lawrence Berkeley National Laboratory"/>
            <person name="Haridas S."/>
            <person name="Hensen N."/>
            <person name="Bonometti L."/>
            <person name="Westerberg I."/>
            <person name="Brannstrom I.O."/>
            <person name="Guillou S."/>
            <person name="Cros-Aarteil S."/>
            <person name="Calhoun S."/>
            <person name="Kuo A."/>
            <person name="Mondo S."/>
            <person name="Pangilinan J."/>
            <person name="Riley R."/>
            <person name="Labutti K."/>
            <person name="Andreopoulos B."/>
            <person name="Lipzen A."/>
            <person name="Chen C."/>
            <person name="Yanf M."/>
            <person name="Daum C."/>
            <person name="Ng V."/>
            <person name="Clum A."/>
            <person name="Steindorff A."/>
            <person name="Ohm R."/>
            <person name="Martin F."/>
            <person name="Silar P."/>
            <person name="Natvig D."/>
            <person name="Lalanne C."/>
            <person name="Gautier V."/>
            <person name="Ament-Velasquez S.L."/>
            <person name="Kruys A."/>
            <person name="Hutchinson M.I."/>
            <person name="Powell A.J."/>
            <person name="Barry K."/>
            <person name="Miller A.N."/>
            <person name="Grigoriev I.V."/>
            <person name="Debuchy R."/>
            <person name="Gladieux P."/>
            <person name="Thoren M.H."/>
            <person name="Johannesson H."/>
        </authorList>
    </citation>
    <scope>NUCLEOTIDE SEQUENCE</scope>
    <source>
        <strain evidence="6">CBS 118394</strain>
    </source>
</reference>
<dbReference type="AlphaFoldDB" id="A0AAE0M1Y3"/>
<dbReference type="InterPro" id="IPR002168">
    <property type="entry name" value="Lipase_GDXG_HIS_AS"/>
</dbReference>
<sequence>MSFTETPEGVITAKKMDADNARLALQLATRIPLMIRVSLSHLLSLSEESRYWDLRQALTIRVVRSILTPPQSELSSISKTQKMLSKEPGVKGRIWVATYSCPTDSESGNGIREVIAAAIQGLRDSRDPVCPETVSPKDLPLPAETVEAEWTGYRAEAARDEKPPAGMLEKEKYDEMMKEVSTRTTVLYFHGGAYWLMDPATHRPVVKKLAKLTQGRCYSVRYRLAPQHAFPAALMDGLVSYLGLLYPPEGAFHEPVRAEDIVFAGDSAGGNLALSLLQLLLFVQRHNLSIFWHGQERTSIPLPAGVAVNSPWGDITHSSPSCETNARFDYLPALHNNHETDAARPPCAQWPANPPRRSLFVDDCYAAHPLVTLVLADSWAGAPPVYICTGWELLADEDKFLAAKMARDGVPVTFEEYEGMPHCFAMVFPKAAGARRCMVGWAGFIRKVTGTYHDPYEAPPLPGQEEQQQDDVRKVRKMETSFTMIKAKTLEDVDLGTDGVNPYTQEEIRERIYTRVREAREGRGPREEDGPAGEAVVVAKL</sequence>
<organism evidence="6 7">
    <name type="scientific">Apodospora peruviana</name>
    <dbReference type="NCBI Taxonomy" id="516989"/>
    <lineage>
        <taxon>Eukaryota</taxon>
        <taxon>Fungi</taxon>
        <taxon>Dikarya</taxon>
        <taxon>Ascomycota</taxon>
        <taxon>Pezizomycotina</taxon>
        <taxon>Sordariomycetes</taxon>
        <taxon>Sordariomycetidae</taxon>
        <taxon>Sordariales</taxon>
        <taxon>Lasiosphaeriaceae</taxon>
        <taxon>Apodospora</taxon>
    </lineage>
</organism>
<reference evidence="6" key="1">
    <citation type="journal article" date="2023" name="Mol. Phylogenet. Evol.">
        <title>Genome-scale phylogeny and comparative genomics of the fungal order Sordariales.</title>
        <authorList>
            <person name="Hensen N."/>
            <person name="Bonometti L."/>
            <person name="Westerberg I."/>
            <person name="Brannstrom I.O."/>
            <person name="Guillou S."/>
            <person name="Cros-Aarteil S."/>
            <person name="Calhoun S."/>
            <person name="Haridas S."/>
            <person name="Kuo A."/>
            <person name="Mondo S."/>
            <person name="Pangilinan J."/>
            <person name="Riley R."/>
            <person name="LaButti K."/>
            <person name="Andreopoulos B."/>
            <person name="Lipzen A."/>
            <person name="Chen C."/>
            <person name="Yan M."/>
            <person name="Daum C."/>
            <person name="Ng V."/>
            <person name="Clum A."/>
            <person name="Steindorff A."/>
            <person name="Ohm R.A."/>
            <person name="Martin F."/>
            <person name="Silar P."/>
            <person name="Natvig D.O."/>
            <person name="Lalanne C."/>
            <person name="Gautier V."/>
            <person name="Ament-Velasquez S.L."/>
            <person name="Kruys A."/>
            <person name="Hutchinson M.I."/>
            <person name="Powell A.J."/>
            <person name="Barry K."/>
            <person name="Miller A.N."/>
            <person name="Grigoriev I.V."/>
            <person name="Debuchy R."/>
            <person name="Gladieux P."/>
            <person name="Hiltunen Thoren M."/>
            <person name="Johannesson H."/>
        </authorList>
    </citation>
    <scope>NUCLEOTIDE SEQUENCE</scope>
    <source>
        <strain evidence="6">CBS 118394</strain>
    </source>
</reference>
<dbReference type="Gene3D" id="3.40.50.1820">
    <property type="entry name" value="alpha/beta hydrolase"/>
    <property type="match status" value="1"/>
</dbReference>
<evidence type="ECO:0000259" key="5">
    <source>
        <dbReference type="Pfam" id="PF07859"/>
    </source>
</evidence>
<keyword evidence="7" id="KW-1185">Reference proteome</keyword>
<evidence type="ECO:0000313" key="6">
    <source>
        <dbReference type="EMBL" id="KAK3316127.1"/>
    </source>
</evidence>
<evidence type="ECO:0000256" key="1">
    <source>
        <dbReference type="ARBA" id="ARBA00010515"/>
    </source>
</evidence>
<comment type="caution">
    <text evidence="6">The sequence shown here is derived from an EMBL/GenBank/DDBJ whole genome shotgun (WGS) entry which is preliminary data.</text>
</comment>
<dbReference type="GO" id="GO:0016787">
    <property type="term" value="F:hydrolase activity"/>
    <property type="evidence" value="ECO:0007669"/>
    <property type="project" value="UniProtKB-KW"/>
</dbReference>
<dbReference type="PROSITE" id="PS01174">
    <property type="entry name" value="LIPASE_GDXG_SER"/>
    <property type="match status" value="1"/>
</dbReference>
<dbReference type="Proteomes" id="UP001283341">
    <property type="component" value="Unassembled WGS sequence"/>
</dbReference>
<dbReference type="PANTHER" id="PTHR48081">
    <property type="entry name" value="AB HYDROLASE SUPERFAMILY PROTEIN C4A8.06C"/>
    <property type="match status" value="1"/>
</dbReference>
<gene>
    <name evidence="6" type="ORF">B0H66DRAFT_518846</name>
</gene>
<comment type="similarity">
    <text evidence="1">Belongs to the 'GDXG' lipolytic enzyme family.</text>
</comment>
<dbReference type="InterPro" id="IPR050300">
    <property type="entry name" value="GDXG_lipolytic_enzyme"/>
</dbReference>
<evidence type="ECO:0000313" key="7">
    <source>
        <dbReference type="Proteomes" id="UP001283341"/>
    </source>
</evidence>
<dbReference type="InterPro" id="IPR033140">
    <property type="entry name" value="Lipase_GDXG_put_SER_AS"/>
</dbReference>
<proteinExistence type="inferred from homology"/>
<dbReference type="Pfam" id="PF07859">
    <property type="entry name" value="Abhydrolase_3"/>
    <property type="match status" value="1"/>
</dbReference>
<feature type="domain" description="Alpha/beta hydrolase fold-3" evidence="5">
    <location>
        <begin position="186"/>
        <end position="425"/>
    </location>
</feature>
<dbReference type="PANTHER" id="PTHR48081:SF25">
    <property type="entry name" value="PUTATIVE (AFU_ORTHOLOGUE AFUA_3G11560)-RELATED"/>
    <property type="match status" value="1"/>
</dbReference>
<evidence type="ECO:0000256" key="2">
    <source>
        <dbReference type="ARBA" id="ARBA00022801"/>
    </source>
</evidence>
<name>A0AAE0M1Y3_9PEZI</name>
<dbReference type="EMBL" id="JAUEDM010000005">
    <property type="protein sequence ID" value="KAK3316127.1"/>
    <property type="molecule type" value="Genomic_DNA"/>
</dbReference>
<protein>
    <submittedName>
        <fullName evidence="6">Alpha/beta hydrolase fold-domain-containing protein</fullName>
    </submittedName>
</protein>
<accession>A0AAE0M1Y3</accession>
<evidence type="ECO:0000256" key="3">
    <source>
        <dbReference type="PROSITE-ProRule" id="PRU10038"/>
    </source>
</evidence>
<dbReference type="PROSITE" id="PS01173">
    <property type="entry name" value="LIPASE_GDXG_HIS"/>
    <property type="match status" value="1"/>
</dbReference>
<dbReference type="InterPro" id="IPR013094">
    <property type="entry name" value="AB_hydrolase_3"/>
</dbReference>
<evidence type="ECO:0000256" key="4">
    <source>
        <dbReference type="SAM" id="MobiDB-lite"/>
    </source>
</evidence>